<dbReference type="PANTHER" id="PTHR43715">
    <property type="entry name" value="GDP-MANNOSE 4,6-DEHYDRATASE"/>
    <property type="match status" value="1"/>
</dbReference>
<evidence type="ECO:0000313" key="7">
    <source>
        <dbReference type="Proteomes" id="UP001501821"/>
    </source>
</evidence>
<evidence type="ECO:0000256" key="3">
    <source>
        <dbReference type="ARBA" id="ARBA00011989"/>
    </source>
</evidence>
<dbReference type="Gene3D" id="3.40.50.720">
    <property type="entry name" value="NAD(P)-binding Rossmann-like Domain"/>
    <property type="match status" value="1"/>
</dbReference>
<evidence type="ECO:0000259" key="5">
    <source>
        <dbReference type="Pfam" id="PF16363"/>
    </source>
</evidence>
<proteinExistence type="inferred from homology"/>
<dbReference type="Pfam" id="PF16363">
    <property type="entry name" value="GDP_Man_Dehyd"/>
    <property type="match status" value="1"/>
</dbReference>
<dbReference type="PANTHER" id="PTHR43715:SF1">
    <property type="entry name" value="GDP-MANNOSE 4,6 DEHYDRATASE"/>
    <property type="match status" value="1"/>
</dbReference>
<dbReference type="InterPro" id="IPR016040">
    <property type="entry name" value="NAD(P)-bd_dom"/>
</dbReference>
<name>A0ABP7IV87_9ACTN</name>
<dbReference type="EC" id="4.2.1.47" evidence="3"/>
<keyword evidence="7" id="KW-1185">Reference proteome</keyword>
<gene>
    <name evidence="6" type="primary">gmd_1</name>
    <name evidence="6" type="ORF">GCM10022242_31710</name>
</gene>
<sequence>MGFSFSRNVCRVIVRRRPGTALVTGVTGQDGVYLARSLVADGHRVVGVASPGSATLAARRVYLDGVEIEEADVRDAAALACLVEKAEPDLVFNLAAFSSVGRSWAEPELAVAVNQTAVEVLVAAALDLRARTGREVRLFQASSAEVSGEATASPYARSKAAAEQVVRDARDSAGLHASIGRLYIHESPLRPATFVSRKITRTVAEIALGKQDRLVLGTLDVVRDWGYAADYVEAMRLMVDLDVPTDLPLGTGRPHSLRDLVTLASEAAGLADGLSHLEQDPDLVRPADTPVLVADPEPAAAALGWRAATRLDELVGRMVRVDLERLRSGVEERVDYL</sequence>
<evidence type="ECO:0000256" key="4">
    <source>
        <dbReference type="ARBA" id="ARBA00023239"/>
    </source>
</evidence>
<organism evidence="6 7">
    <name type="scientific">Nocardioides panacisoli</name>
    <dbReference type="NCBI Taxonomy" id="627624"/>
    <lineage>
        <taxon>Bacteria</taxon>
        <taxon>Bacillati</taxon>
        <taxon>Actinomycetota</taxon>
        <taxon>Actinomycetes</taxon>
        <taxon>Propionibacteriales</taxon>
        <taxon>Nocardioidaceae</taxon>
        <taxon>Nocardioides</taxon>
    </lineage>
</organism>
<feature type="domain" description="NAD(P)-binding" evidence="5">
    <location>
        <begin position="22"/>
        <end position="318"/>
    </location>
</feature>
<evidence type="ECO:0000313" key="6">
    <source>
        <dbReference type="EMBL" id="GAA3827977.1"/>
    </source>
</evidence>
<comment type="similarity">
    <text evidence="2">Belongs to the NAD(P)-dependent epimerase/dehydratase family. GDP-mannose 4,6-dehydratase subfamily.</text>
</comment>
<dbReference type="Proteomes" id="UP001501821">
    <property type="component" value="Unassembled WGS sequence"/>
</dbReference>
<dbReference type="EMBL" id="BAABAH010000013">
    <property type="protein sequence ID" value="GAA3827977.1"/>
    <property type="molecule type" value="Genomic_DNA"/>
</dbReference>
<dbReference type="SUPFAM" id="SSF51735">
    <property type="entry name" value="NAD(P)-binding Rossmann-fold domains"/>
    <property type="match status" value="1"/>
</dbReference>
<reference evidence="7" key="1">
    <citation type="journal article" date="2019" name="Int. J. Syst. Evol. Microbiol.">
        <title>The Global Catalogue of Microorganisms (GCM) 10K type strain sequencing project: providing services to taxonomists for standard genome sequencing and annotation.</title>
        <authorList>
            <consortium name="The Broad Institute Genomics Platform"/>
            <consortium name="The Broad Institute Genome Sequencing Center for Infectious Disease"/>
            <person name="Wu L."/>
            <person name="Ma J."/>
        </authorList>
    </citation>
    <scope>NUCLEOTIDE SEQUENCE [LARGE SCALE GENOMIC DNA]</scope>
    <source>
        <strain evidence="7">JCM 16953</strain>
    </source>
</reference>
<evidence type="ECO:0000256" key="1">
    <source>
        <dbReference type="ARBA" id="ARBA00001937"/>
    </source>
</evidence>
<keyword evidence="4" id="KW-0456">Lyase</keyword>
<dbReference type="InterPro" id="IPR006368">
    <property type="entry name" value="GDP_Man_deHydtase"/>
</dbReference>
<dbReference type="InterPro" id="IPR036291">
    <property type="entry name" value="NAD(P)-bd_dom_sf"/>
</dbReference>
<comment type="cofactor">
    <cofactor evidence="1">
        <name>NADP(+)</name>
        <dbReference type="ChEBI" id="CHEBI:58349"/>
    </cofactor>
</comment>
<evidence type="ECO:0000256" key="2">
    <source>
        <dbReference type="ARBA" id="ARBA00009263"/>
    </source>
</evidence>
<dbReference type="Gene3D" id="3.90.25.10">
    <property type="entry name" value="UDP-galactose 4-epimerase, domain 1"/>
    <property type="match status" value="1"/>
</dbReference>
<accession>A0ABP7IV87</accession>
<comment type="caution">
    <text evidence="6">The sequence shown here is derived from an EMBL/GenBank/DDBJ whole genome shotgun (WGS) entry which is preliminary data.</text>
</comment>
<protein>
    <recommendedName>
        <fullName evidence="3">GDP-mannose 4,6-dehydratase</fullName>
        <ecNumber evidence="3">4.2.1.47</ecNumber>
    </recommendedName>
</protein>